<keyword evidence="2" id="KW-1185">Reference proteome</keyword>
<proteinExistence type="predicted"/>
<organism evidence="1 2">
    <name type="scientific">Coilia grayii</name>
    <name type="common">Gray's grenadier anchovy</name>
    <dbReference type="NCBI Taxonomy" id="363190"/>
    <lineage>
        <taxon>Eukaryota</taxon>
        <taxon>Metazoa</taxon>
        <taxon>Chordata</taxon>
        <taxon>Craniata</taxon>
        <taxon>Vertebrata</taxon>
        <taxon>Euteleostomi</taxon>
        <taxon>Actinopterygii</taxon>
        <taxon>Neopterygii</taxon>
        <taxon>Teleostei</taxon>
        <taxon>Clupei</taxon>
        <taxon>Clupeiformes</taxon>
        <taxon>Clupeoidei</taxon>
        <taxon>Engraulidae</taxon>
        <taxon>Coilinae</taxon>
        <taxon>Coilia</taxon>
    </lineage>
</organism>
<evidence type="ECO:0008006" key="3">
    <source>
        <dbReference type="Google" id="ProtNLM"/>
    </source>
</evidence>
<dbReference type="AlphaFoldDB" id="A0ABD1KTI4"/>
<accession>A0ABD1KTI4</accession>
<reference evidence="1 2" key="1">
    <citation type="submission" date="2024-09" db="EMBL/GenBank/DDBJ databases">
        <title>A chromosome-level genome assembly of Gray's grenadier anchovy, Coilia grayii.</title>
        <authorList>
            <person name="Fu Z."/>
        </authorList>
    </citation>
    <scope>NUCLEOTIDE SEQUENCE [LARGE SCALE GENOMIC DNA]</scope>
    <source>
        <strain evidence="1">G4</strain>
        <tissue evidence="1">Muscle</tissue>
    </source>
</reference>
<name>A0ABD1KTI4_9TELE</name>
<evidence type="ECO:0000313" key="1">
    <source>
        <dbReference type="EMBL" id="KAL2102478.1"/>
    </source>
</evidence>
<dbReference type="InterPro" id="IPR036514">
    <property type="entry name" value="SGNH_hydro_sf"/>
</dbReference>
<sequence length="259" mass="30242">MQTLGLNLCMQAQIEWLGVGGMRWYSVLPGILSWIFSKRFPPDVVLIYCGGNNLGKRKSVELVTAMKDDMTYLHWRFPKLRIVYSAITQRRRWGSRQRAFPLKGIDRASKWRQTRRTRVLIIGSSYIRRAKERAMRTLGLNLCMQAQIEWLGVGGMKWYSVLPGILNWIFSKRFPPDVVLIYCGGNGLGKRKSVELVTAMKDDMTYLHWRFPKLRIVCSAITQRRRWGTQQHAFPPKGIDRARKWVNNAHVKWLTLCQQ</sequence>
<dbReference type="Proteomes" id="UP001591681">
    <property type="component" value="Unassembled WGS sequence"/>
</dbReference>
<dbReference type="EMBL" id="JBHFQA010000002">
    <property type="protein sequence ID" value="KAL2102478.1"/>
    <property type="molecule type" value="Genomic_DNA"/>
</dbReference>
<gene>
    <name evidence="1" type="ORF">ACEWY4_001646</name>
</gene>
<evidence type="ECO:0000313" key="2">
    <source>
        <dbReference type="Proteomes" id="UP001591681"/>
    </source>
</evidence>
<dbReference type="Gene3D" id="3.40.50.1110">
    <property type="entry name" value="SGNH hydrolase"/>
    <property type="match status" value="2"/>
</dbReference>
<comment type="caution">
    <text evidence="1">The sequence shown here is derived from an EMBL/GenBank/DDBJ whole genome shotgun (WGS) entry which is preliminary data.</text>
</comment>
<protein>
    <recommendedName>
        <fullName evidence="3">SGNH hydrolase-type esterase domain-containing protein</fullName>
    </recommendedName>
</protein>
<dbReference type="SUPFAM" id="SSF52266">
    <property type="entry name" value="SGNH hydrolase"/>
    <property type="match status" value="2"/>
</dbReference>